<dbReference type="EMBL" id="JAKVPQ010000001">
    <property type="protein sequence ID" value="MCH4283794.1"/>
    <property type="molecule type" value="Genomic_DNA"/>
</dbReference>
<sequence>MHLFEAVKQSVTTRQAAERYGLNVNRNGMAVCPFHRDRHPSMKVDCRYYCFGCGATGDVIDFVSLLHGISAKEAALMLARDFSILCGDGTDAPRQSAVKKLRLEAEEQKYRRMEQHCFQVLADYYHLLRRWREEHAPCQPDEAWHPLFVEALQRLNYIEYLLDGLLSDDLRERAAIVTEYGKEVRAIEQRISGLAAAGPGGREERAGQRRADAER</sequence>
<evidence type="ECO:0000313" key="6">
    <source>
        <dbReference type="EMBL" id="MCH4283794.1"/>
    </source>
</evidence>
<reference evidence="6 7" key="1">
    <citation type="submission" date="2022-02" db="EMBL/GenBank/DDBJ databases">
        <title>Genome of Erysipelotrichaceae sp. nov. NSJ-176 isolated from human feces.</title>
        <authorList>
            <person name="Abdugheni R."/>
        </authorList>
    </citation>
    <scope>NUCLEOTIDE SEQUENCE [LARGE SCALE GENOMIC DNA]</scope>
    <source>
        <strain evidence="6 7">NSJ-176</strain>
    </source>
</reference>
<keyword evidence="1" id="KW-0479">Metal-binding</keyword>
<evidence type="ECO:0000256" key="1">
    <source>
        <dbReference type="ARBA" id="ARBA00022723"/>
    </source>
</evidence>
<accession>A0ABS9R2A3</accession>
<dbReference type="SMART" id="SM00400">
    <property type="entry name" value="ZnF_CHCC"/>
    <property type="match status" value="1"/>
</dbReference>
<feature type="domain" description="Zinc finger CHC2-type" evidence="5">
    <location>
        <begin position="29"/>
        <end position="79"/>
    </location>
</feature>
<keyword evidence="7" id="KW-1185">Reference proteome</keyword>
<evidence type="ECO:0000256" key="3">
    <source>
        <dbReference type="ARBA" id="ARBA00022833"/>
    </source>
</evidence>
<feature type="compositionally biased region" description="Basic and acidic residues" evidence="4">
    <location>
        <begin position="201"/>
        <end position="215"/>
    </location>
</feature>
<dbReference type="PANTHER" id="PTHR30313">
    <property type="entry name" value="DNA PRIMASE"/>
    <property type="match status" value="1"/>
</dbReference>
<dbReference type="Pfam" id="PF01807">
    <property type="entry name" value="Zn_ribbon_DnaG"/>
    <property type="match status" value="1"/>
</dbReference>
<evidence type="ECO:0000256" key="4">
    <source>
        <dbReference type="SAM" id="MobiDB-lite"/>
    </source>
</evidence>
<evidence type="ECO:0000259" key="5">
    <source>
        <dbReference type="SMART" id="SM00400"/>
    </source>
</evidence>
<evidence type="ECO:0000313" key="7">
    <source>
        <dbReference type="Proteomes" id="UP001202402"/>
    </source>
</evidence>
<dbReference type="RefSeq" id="WP_240607294.1">
    <property type="nucleotide sequence ID" value="NZ_JAKVPQ010000001.1"/>
</dbReference>
<organism evidence="6 7">
    <name type="scientific">Amedibacillus hominis</name>
    <dbReference type="NCBI Taxonomy" id="2897776"/>
    <lineage>
        <taxon>Bacteria</taxon>
        <taxon>Bacillati</taxon>
        <taxon>Bacillota</taxon>
        <taxon>Erysipelotrichia</taxon>
        <taxon>Erysipelotrichales</taxon>
        <taxon>Erysipelotrichaceae</taxon>
        <taxon>Amedibacillus</taxon>
    </lineage>
</organism>
<dbReference type="InterPro" id="IPR036977">
    <property type="entry name" value="DNA_primase_Znf_CHC2"/>
</dbReference>
<dbReference type="SUPFAM" id="SSF57783">
    <property type="entry name" value="Zinc beta-ribbon"/>
    <property type="match status" value="1"/>
</dbReference>
<name>A0ABS9R2A3_9FIRM</name>
<keyword evidence="3" id="KW-0862">Zinc</keyword>
<comment type="caution">
    <text evidence="6">The sequence shown here is derived from an EMBL/GenBank/DDBJ whole genome shotgun (WGS) entry which is preliminary data.</text>
</comment>
<dbReference type="Proteomes" id="UP001202402">
    <property type="component" value="Unassembled WGS sequence"/>
</dbReference>
<gene>
    <name evidence="6" type="ORF">LQE99_01440</name>
</gene>
<keyword evidence="2" id="KW-0863">Zinc-finger</keyword>
<dbReference type="PANTHER" id="PTHR30313:SF2">
    <property type="entry name" value="DNA PRIMASE"/>
    <property type="match status" value="1"/>
</dbReference>
<evidence type="ECO:0000256" key="2">
    <source>
        <dbReference type="ARBA" id="ARBA00022771"/>
    </source>
</evidence>
<dbReference type="Gene3D" id="3.90.580.10">
    <property type="entry name" value="Zinc finger, CHC2-type domain"/>
    <property type="match status" value="1"/>
</dbReference>
<dbReference type="InterPro" id="IPR050219">
    <property type="entry name" value="DnaG_primase"/>
</dbReference>
<feature type="region of interest" description="Disordered" evidence="4">
    <location>
        <begin position="196"/>
        <end position="215"/>
    </location>
</feature>
<dbReference type="InterPro" id="IPR002694">
    <property type="entry name" value="Znf_CHC2"/>
</dbReference>
<protein>
    <submittedName>
        <fullName evidence="6">CHC2 zinc finger domain-containing protein</fullName>
    </submittedName>
</protein>
<proteinExistence type="predicted"/>